<proteinExistence type="predicted"/>
<dbReference type="PANTHER" id="PTHR34819:SF3">
    <property type="entry name" value="CELL SURFACE PROTEIN"/>
    <property type="match status" value="1"/>
</dbReference>
<dbReference type="Pfam" id="PF01345">
    <property type="entry name" value="DUF11"/>
    <property type="match status" value="2"/>
</dbReference>
<dbReference type="InterPro" id="IPR008979">
    <property type="entry name" value="Galactose-bd-like_sf"/>
</dbReference>
<feature type="region of interest" description="Disordered" evidence="3">
    <location>
        <begin position="311"/>
        <end position="330"/>
    </location>
</feature>
<dbReference type="SUPFAM" id="SSF49785">
    <property type="entry name" value="Galactose-binding domain-like"/>
    <property type="match status" value="1"/>
</dbReference>
<feature type="domain" description="P/Homo B" evidence="5">
    <location>
        <begin position="35"/>
        <end position="199"/>
    </location>
</feature>
<dbReference type="InterPro" id="IPR047589">
    <property type="entry name" value="DUF11_rpt"/>
</dbReference>
<protein>
    <submittedName>
        <fullName evidence="6">Proprotein convertase, P</fullName>
    </submittedName>
</protein>
<dbReference type="AlphaFoldDB" id="A0A1Y5PMY7"/>
<dbReference type="InterPro" id="IPR051172">
    <property type="entry name" value="Chlamydia_OmcB"/>
</dbReference>
<dbReference type="Gene3D" id="2.60.120.260">
    <property type="entry name" value="Galactose-binding domain-like"/>
    <property type="match status" value="1"/>
</dbReference>
<feature type="signal peptide" evidence="4">
    <location>
        <begin position="1"/>
        <end position="40"/>
    </location>
</feature>
<name>A0A1Y5PMY7_9SPHN</name>
<reference evidence="6" key="1">
    <citation type="submission" date="2016-03" db="EMBL/GenBank/DDBJ databases">
        <authorList>
            <person name="Ploux O."/>
        </authorList>
    </citation>
    <scope>NUCLEOTIDE SEQUENCE</scope>
    <source>
        <strain evidence="6">UC10</strain>
    </source>
</reference>
<dbReference type="PANTHER" id="PTHR34819">
    <property type="entry name" value="LARGE CYSTEINE-RICH PERIPLASMIC PROTEIN OMCB"/>
    <property type="match status" value="1"/>
</dbReference>
<dbReference type="NCBIfam" id="TIGR01451">
    <property type="entry name" value="B_ant_repeat"/>
    <property type="match status" value="2"/>
</dbReference>
<feature type="chain" id="PRO_5012689634" evidence="4">
    <location>
        <begin position="41"/>
        <end position="662"/>
    </location>
</feature>
<dbReference type="EMBL" id="LT598653">
    <property type="protein sequence ID" value="SBV31412.1"/>
    <property type="molecule type" value="Genomic_DNA"/>
</dbReference>
<gene>
    <name evidence="6" type="ORF">SPPYR_0292</name>
</gene>
<evidence type="ECO:0000256" key="3">
    <source>
        <dbReference type="SAM" id="MobiDB-lite"/>
    </source>
</evidence>
<dbReference type="GO" id="GO:0006508">
    <property type="term" value="P:proteolysis"/>
    <property type="evidence" value="ECO:0007669"/>
    <property type="project" value="UniProtKB-KW"/>
</dbReference>
<dbReference type="Gene3D" id="2.60.40.1170">
    <property type="entry name" value="Mu homology domain, subdomain B"/>
    <property type="match status" value="1"/>
</dbReference>
<evidence type="ECO:0000259" key="5">
    <source>
        <dbReference type="PROSITE" id="PS51829"/>
    </source>
</evidence>
<evidence type="ECO:0000256" key="4">
    <source>
        <dbReference type="SAM" id="SignalP"/>
    </source>
</evidence>
<dbReference type="InterPro" id="IPR002884">
    <property type="entry name" value="P_dom"/>
</dbReference>
<accession>A0A1Y5PMY7</accession>
<sequence>MQRRDQSRYRWLGGQCLQSARACILLVWLALTLAANPAAAQTTTTYSNTTTGTINAATSCTAPLVRNFTVSTSYVVGDVDLGLLATHSWRGDLRVTLQSPAGTRVQLVDGDTGSIDGNNFNVRLDDDAAQTVNTDGNGTNHATGAPPYQNGFRPNAPLSAFNGQNSAGTWRLEICDQYPSADNGNFVRADLYLTSLPTNYADLSLTKSVSNAAPAFGASLNYVLSVTNASGSPLTATGVTVQDTLPAGFSFTGASGFGSYNSATGVWSVGSIPPGVTRVLTISGTVAATAGASVTNSAEISTSSAFDFDSAPGNGAAGEDDSDSASFTVSGTRVAGTPPALVCPVGTTALDWDGVGWPAGTTSRSQVLTAIGTANVNIAISGGSFLSNATYGGQSPTRQNVVTGGLAPAQYSIFEILDFTSQAGTVTSTIALPTAVPGAQFRLFDVDYASGQFADRVTVTGTYNGATVYPVLTNGTANYVIGNSAYGDILSADGSADGTVTVTFDTPIDGIAIEYGSHALAPANPGQQGMALHDIIFCRPTTNLAIAKTSSVVSDPVNGTADPKAIPGARMRYCILVTNNGSGTATGINLADPLPAGTSFVPGSLRSGTSCAGAATAEDDNASGADEGDPFGASITGATVAATTATLLPAAAMAITFEVTIN</sequence>
<keyword evidence="2" id="KW-0378">Hydrolase</keyword>
<dbReference type="InterPro" id="IPR001434">
    <property type="entry name" value="OmcB-like_DUF11"/>
</dbReference>
<keyword evidence="1" id="KW-0645">Protease</keyword>
<dbReference type="KEGG" id="sphu:SPPYR_0292"/>
<keyword evidence="4" id="KW-0732">Signal</keyword>
<dbReference type="PROSITE" id="PS51829">
    <property type="entry name" value="P_HOMO_B"/>
    <property type="match status" value="1"/>
</dbReference>
<dbReference type="GO" id="GO:0004252">
    <property type="term" value="F:serine-type endopeptidase activity"/>
    <property type="evidence" value="ECO:0007669"/>
    <property type="project" value="InterPro"/>
</dbReference>
<evidence type="ECO:0000256" key="2">
    <source>
        <dbReference type="ARBA" id="ARBA00022801"/>
    </source>
</evidence>
<evidence type="ECO:0000313" key="6">
    <source>
        <dbReference type="EMBL" id="SBV31412.1"/>
    </source>
</evidence>
<dbReference type="Pfam" id="PF01483">
    <property type="entry name" value="P_proprotein"/>
    <property type="match status" value="1"/>
</dbReference>
<evidence type="ECO:0000256" key="1">
    <source>
        <dbReference type="ARBA" id="ARBA00022670"/>
    </source>
</evidence>
<organism evidence="6">
    <name type="scientific">uncultured Sphingopyxis sp</name>
    <dbReference type="NCBI Taxonomy" id="310581"/>
    <lineage>
        <taxon>Bacteria</taxon>
        <taxon>Pseudomonadati</taxon>
        <taxon>Pseudomonadota</taxon>
        <taxon>Alphaproteobacteria</taxon>
        <taxon>Sphingomonadales</taxon>
        <taxon>Sphingomonadaceae</taxon>
        <taxon>Sphingopyxis</taxon>
        <taxon>environmental samples</taxon>
    </lineage>
</organism>